<organism evidence="1 2">
    <name type="scientific">Vermiconidia calcicola</name>
    <dbReference type="NCBI Taxonomy" id="1690605"/>
    <lineage>
        <taxon>Eukaryota</taxon>
        <taxon>Fungi</taxon>
        <taxon>Dikarya</taxon>
        <taxon>Ascomycota</taxon>
        <taxon>Pezizomycotina</taxon>
        <taxon>Dothideomycetes</taxon>
        <taxon>Dothideomycetidae</taxon>
        <taxon>Mycosphaerellales</taxon>
        <taxon>Extremaceae</taxon>
        <taxon>Vermiconidia</taxon>
    </lineage>
</organism>
<name>A0ACC3NTS4_9PEZI</name>
<comment type="caution">
    <text evidence="1">The sequence shown here is derived from an EMBL/GenBank/DDBJ whole genome shotgun (WGS) entry which is preliminary data.</text>
</comment>
<dbReference type="EMBL" id="JAUTXU010000014">
    <property type="protein sequence ID" value="KAK3722255.1"/>
    <property type="molecule type" value="Genomic_DNA"/>
</dbReference>
<accession>A0ACC3NTS4</accession>
<evidence type="ECO:0000313" key="2">
    <source>
        <dbReference type="Proteomes" id="UP001281147"/>
    </source>
</evidence>
<keyword evidence="2" id="KW-1185">Reference proteome</keyword>
<gene>
    <name evidence="1" type="ORF">LTR37_002688</name>
</gene>
<evidence type="ECO:0000313" key="1">
    <source>
        <dbReference type="EMBL" id="KAK3722255.1"/>
    </source>
</evidence>
<proteinExistence type="predicted"/>
<sequence length="315" mass="34828">MASSTKYKTPQRNFTRHIEVSSDASPDSRETKPSSDPAEKTLDSSRVQEVDASYLLVSEADTSLSPTHSNPGLQDDTAFTDRAETVVAETRLGKQSSAPAADGEAERCASYEDDIPGDDAAEPPRKKLKLQGKEALEDSKPEKDSATYGDSIFGYCAKTAVQPTDREHNLQHRSVTEVSYTNSVNNLSAEEEAELHPEVEGALCVVEMAHPIRGVGKVAHIFDFSSQILKKRSELFAEDGMCITPGYIKSLYALYNNPSAPVIFYQEHARAFEILQLLPKVRAAITSNDYTALINKFEVKVSTRAGWHWYNDEDF</sequence>
<reference evidence="1" key="1">
    <citation type="submission" date="2023-07" db="EMBL/GenBank/DDBJ databases">
        <title>Black Yeasts Isolated from many extreme environments.</title>
        <authorList>
            <person name="Coleine C."/>
            <person name="Stajich J.E."/>
            <person name="Selbmann L."/>
        </authorList>
    </citation>
    <scope>NUCLEOTIDE SEQUENCE</scope>
    <source>
        <strain evidence="1">CCFEE 5714</strain>
    </source>
</reference>
<protein>
    <submittedName>
        <fullName evidence="1">Uncharacterized protein</fullName>
    </submittedName>
</protein>
<dbReference type="Proteomes" id="UP001281147">
    <property type="component" value="Unassembled WGS sequence"/>
</dbReference>